<dbReference type="EMBL" id="PFUI01000009">
    <property type="protein sequence ID" value="PJB30487.1"/>
    <property type="molecule type" value="Genomic_DNA"/>
</dbReference>
<evidence type="ECO:0000259" key="1">
    <source>
        <dbReference type="Pfam" id="PF04545"/>
    </source>
</evidence>
<sequence length="520" mass="59658">MEASNISNILNWYTLHPVAFGVQDVVDDLDGSVNKEDIEACLTKDPRFVITKGTLPEDILILSEHTLFLWYARLNLRHARVQVEKPIITRDHFVILLNSLRLEGIWAKIPREILEFGEQYGFIARTSRRTTFFLPISNVLSSIPASKHSRLIYNAAEQLFISLANCTQEMRRQLIITPPETCLREAIKRLTLRKNRPIEMVMRKEGLISGEKETLESIAQDYKISRERVRQIISFFWERLSKSSDCRTIILQGVILFVMKSRGSPLTNENSQLINFLAKACEIPTCLVPYTNFSLLGTSPTSLHQLTRVIEECEVGLTETELISRISRAILLPQTDDRLLAKSILADQRANLKKKDRVLLALKSIGKPAHYSDVFEEFCRMFPEIPITEHSVHAILDRLADSDSVVWIGIKGTYALKEWGYERPSQGLFNSITEIVRIQYEKTSSPVSVEKIYTEIGNYRQVINRASVDMAITLNEHIKRVSKNHYIPTSDETLEMQQSLQEIDIKIHEGISNFRREKTS</sequence>
<dbReference type="InterPro" id="IPR013324">
    <property type="entry name" value="RNA_pol_sigma_r3/r4-like"/>
</dbReference>
<evidence type="ECO:0000313" key="2">
    <source>
        <dbReference type="EMBL" id="PJB30487.1"/>
    </source>
</evidence>
<accession>A0A2M8AWM4</accession>
<organism evidence="2 3">
    <name type="scientific">Candidatus Desantisbacteria bacterium CG_4_9_14_3_um_filter_40_11</name>
    <dbReference type="NCBI Taxonomy" id="1974546"/>
    <lineage>
        <taxon>Bacteria</taxon>
        <taxon>Candidatus Desantisiibacteriota</taxon>
    </lineage>
</organism>
<dbReference type="GO" id="GO:0006352">
    <property type="term" value="P:DNA-templated transcription initiation"/>
    <property type="evidence" value="ECO:0007669"/>
    <property type="project" value="InterPro"/>
</dbReference>
<comment type="caution">
    <text evidence="2">The sequence shown here is derived from an EMBL/GenBank/DDBJ whole genome shotgun (WGS) entry which is preliminary data.</text>
</comment>
<name>A0A2M8AWM4_9BACT</name>
<dbReference type="InterPro" id="IPR007630">
    <property type="entry name" value="RNA_pol_sigma70_r4"/>
</dbReference>
<dbReference type="InterPro" id="IPR036388">
    <property type="entry name" value="WH-like_DNA-bd_sf"/>
</dbReference>
<proteinExistence type="predicted"/>
<feature type="domain" description="RNA polymerase sigma-70 region 4" evidence="1">
    <location>
        <begin position="187"/>
        <end position="234"/>
    </location>
</feature>
<dbReference type="AlphaFoldDB" id="A0A2M8AWM4"/>
<dbReference type="Pfam" id="PF04545">
    <property type="entry name" value="Sigma70_r4"/>
    <property type="match status" value="1"/>
</dbReference>
<dbReference type="Proteomes" id="UP000231366">
    <property type="component" value="Unassembled WGS sequence"/>
</dbReference>
<evidence type="ECO:0000313" key="3">
    <source>
        <dbReference type="Proteomes" id="UP000231366"/>
    </source>
</evidence>
<dbReference type="SUPFAM" id="SSF88659">
    <property type="entry name" value="Sigma3 and sigma4 domains of RNA polymerase sigma factors"/>
    <property type="match status" value="1"/>
</dbReference>
<reference evidence="3" key="1">
    <citation type="submission" date="2017-09" db="EMBL/GenBank/DDBJ databases">
        <title>Depth-based differentiation of microbial function through sediment-hosted aquifers and enrichment of novel symbionts in the deep terrestrial subsurface.</title>
        <authorList>
            <person name="Probst A.J."/>
            <person name="Ladd B."/>
            <person name="Jarett J.K."/>
            <person name="Geller-Mcgrath D.E."/>
            <person name="Sieber C.M.K."/>
            <person name="Emerson J.B."/>
            <person name="Anantharaman K."/>
            <person name="Thomas B.C."/>
            <person name="Malmstrom R."/>
            <person name="Stieglmeier M."/>
            <person name="Klingl A."/>
            <person name="Woyke T."/>
            <person name="Ryan C.M."/>
            <person name="Banfield J.F."/>
        </authorList>
    </citation>
    <scope>NUCLEOTIDE SEQUENCE [LARGE SCALE GENOMIC DNA]</scope>
</reference>
<gene>
    <name evidence="2" type="ORF">CO110_00260</name>
</gene>
<dbReference type="Gene3D" id="1.10.10.10">
    <property type="entry name" value="Winged helix-like DNA-binding domain superfamily/Winged helix DNA-binding domain"/>
    <property type="match status" value="1"/>
</dbReference>
<protein>
    <recommendedName>
        <fullName evidence="1">RNA polymerase sigma-70 region 4 domain-containing protein</fullName>
    </recommendedName>
</protein>
<dbReference type="GO" id="GO:0003700">
    <property type="term" value="F:DNA-binding transcription factor activity"/>
    <property type="evidence" value="ECO:0007669"/>
    <property type="project" value="InterPro"/>
</dbReference>